<feature type="non-terminal residue" evidence="1">
    <location>
        <position position="109"/>
    </location>
</feature>
<protein>
    <submittedName>
        <fullName evidence="1">Uncharacterized protein</fullName>
    </submittedName>
</protein>
<dbReference type="Proteomes" id="UP001432322">
    <property type="component" value="Unassembled WGS sequence"/>
</dbReference>
<dbReference type="InterPro" id="IPR053322">
    <property type="entry name" value="PLA2-like"/>
</dbReference>
<gene>
    <name evidence="1" type="ORF">PFISCL1PPCAC_27716</name>
</gene>
<organism evidence="1 2">
    <name type="scientific">Pristionchus fissidentatus</name>
    <dbReference type="NCBI Taxonomy" id="1538716"/>
    <lineage>
        <taxon>Eukaryota</taxon>
        <taxon>Metazoa</taxon>
        <taxon>Ecdysozoa</taxon>
        <taxon>Nematoda</taxon>
        <taxon>Chromadorea</taxon>
        <taxon>Rhabditida</taxon>
        <taxon>Rhabditina</taxon>
        <taxon>Diplogasteromorpha</taxon>
        <taxon>Diplogasteroidea</taxon>
        <taxon>Neodiplogasteridae</taxon>
        <taxon>Pristionchus</taxon>
    </lineage>
</organism>
<comment type="caution">
    <text evidence="1">The sequence shown here is derived from an EMBL/GenBank/DDBJ whole genome shotgun (WGS) entry which is preliminary data.</text>
</comment>
<proteinExistence type="predicted"/>
<dbReference type="EMBL" id="BTSY01000007">
    <property type="protein sequence ID" value="GMT36419.1"/>
    <property type="molecule type" value="Genomic_DNA"/>
</dbReference>
<feature type="non-terminal residue" evidence="1">
    <location>
        <position position="1"/>
    </location>
</feature>
<dbReference type="PANTHER" id="PTHR34228:SF3">
    <property type="entry name" value="PHOSPHOLIPASE A2-LIKE PROTEIN Y52B11A.8"/>
    <property type="match status" value="1"/>
</dbReference>
<sequence>VNNCYVAHDKCYDDQLGQEHCDNIFCECLTKTTKPSKTCAEQDGPYFCELVCIFRTYAYERSGKNATVVNASPSHQYNDGDSGDCFYDYELVMEKTEAGHKVYFRVTII</sequence>
<reference evidence="1" key="1">
    <citation type="submission" date="2023-10" db="EMBL/GenBank/DDBJ databases">
        <title>Genome assembly of Pristionchus species.</title>
        <authorList>
            <person name="Yoshida K."/>
            <person name="Sommer R.J."/>
        </authorList>
    </citation>
    <scope>NUCLEOTIDE SEQUENCE</scope>
    <source>
        <strain evidence="1">RS5133</strain>
    </source>
</reference>
<dbReference type="AlphaFoldDB" id="A0AAV5X0C6"/>
<dbReference type="PANTHER" id="PTHR34228">
    <property type="entry name" value="PROTEIN CBG09474-RELATED"/>
    <property type="match status" value="1"/>
</dbReference>
<evidence type="ECO:0000313" key="2">
    <source>
        <dbReference type="Proteomes" id="UP001432322"/>
    </source>
</evidence>
<evidence type="ECO:0000313" key="1">
    <source>
        <dbReference type="EMBL" id="GMT36419.1"/>
    </source>
</evidence>
<name>A0AAV5X0C6_9BILA</name>
<keyword evidence="2" id="KW-1185">Reference proteome</keyword>
<accession>A0AAV5X0C6</accession>